<dbReference type="CDD" id="cd07035">
    <property type="entry name" value="TPP_PYR_POX_like"/>
    <property type="match status" value="1"/>
</dbReference>
<dbReference type="SUPFAM" id="SSF52518">
    <property type="entry name" value="Thiamin diphosphate-binding fold (THDP-binding)"/>
    <property type="match status" value="2"/>
</dbReference>
<accession>A0AAD1D3V4</accession>
<dbReference type="Pfam" id="PF02776">
    <property type="entry name" value="TPP_enzyme_N"/>
    <property type="match status" value="1"/>
</dbReference>
<dbReference type="GO" id="GO:0005948">
    <property type="term" value="C:acetolactate synthase complex"/>
    <property type="evidence" value="ECO:0007669"/>
    <property type="project" value="TreeGrafter"/>
</dbReference>
<evidence type="ECO:0008006" key="9">
    <source>
        <dbReference type="Google" id="ProtNLM"/>
    </source>
</evidence>
<dbReference type="GO" id="GO:0000287">
    <property type="term" value="F:magnesium ion binding"/>
    <property type="evidence" value="ECO:0007669"/>
    <property type="project" value="InterPro"/>
</dbReference>
<dbReference type="GO" id="GO:0003984">
    <property type="term" value="F:acetolactate synthase activity"/>
    <property type="evidence" value="ECO:0007669"/>
    <property type="project" value="TreeGrafter"/>
</dbReference>
<feature type="domain" description="Thiamine pyrophosphate enzyme TPP-binding" evidence="5">
    <location>
        <begin position="395"/>
        <end position="533"/>
    </location>
</feature>
<dbReference type="Gene3D" id="3.40.50.1220">
    <property type="entry name" value="TPP-binding domain"/>
    <property type="match status" value="1"/>
</dbReference>
<dbReference type="Gene3D" id="3.40.50.970">
    <property type="match status" value="2"/>
</dbReference>
<evidence type="ECO:0000259" key="6">
    <source>
        <dbReference type="Pfam" id="PF02776"/>
    </source>
</evidence>
<feature type="domain" description="Thiamine pyrophosphate enzyme N-terminal TPP-binding" evidence="6">
    <location>
        <begin position="16"/>
        <end position="136"/>
    </location>
</feature>
<evidence type="ECO:0000256" key="3">
    <source>
        <dbReference type="RuleBase" id="RU362132"/>
    </source>
</evidence>
<dbReference type="EMBL" id="AP018711">
    <property type="protein sequence ID" value="BBE33278.1"/>
    <property type="molecule type" value="Genomic_DNA"/>
</dbReference>
<dbReference type="GO" id="GO:0009097">
    <property type="term" value="P:isoleucine biosynthetic process"/>
    <property type="evidence" value="ECO:0007669"/>
    <property type="project" value="TreeGrafter"/>
</dbReference>
<dbReference type="GO" id="GO:0030976">
    <property type="term" value="F:thiamine pyrophosphate binding"/>
    <property type="evidence" value="ECO:0007669"/>
    <property type="project" value="InterPro"/>
</dbReference>
<feature type="domain" description="Thiamine pyrophosphate enzyme central" evidence="4">
    <location>
        <begin position="206"/>
        <end position="330"/>
    </location>
</feature>
<dbReference type="KEGG" id="smic:SmB9_09360"/>
<organism evidence="7 8">
    <name type="scientific">Sphingosinicella microcystinivorans</name>
    <dbReference type="NCBI Taxonomy" id="335406"/>
    <lineage>
        <taxon>Bacteria</taxon>
        <taxon>Pseudomonadati</taxon>
        <taxon>Pseudomonadota</taxon>
        <taxon>Alphaproteobacteria</taxon>
        <taxon>Sphingomonadales</taxon>
        <taxon>Sphingosinicellaceae</taxon>
        <taxon>Sphingosinicella</taxon>
    </lineage>
</organism>
<evidence type="ECO:0000259" key="4">
    <source>
        <dbReference type="Pfam" id="PF00205"/>
    </source>
</evidence>
<dbReference type="AlphaFoldDB" id="A0AAD1D3V4"/>
<evidence type="ECO:0000313" key="8">
    <source>
        <dbReference type="Proteomes" id="UP000275727"/>
    </source>
</evidence>
<dbReference type="InterPro" id="IPR029035">
    <property type="entry name" value="DHS-like_NAD/FAD-binding_dom"/>
</dbReference>
<name>A0AAD1D3V4_SPHMI</name>
<dbReference type="NCBIfam" id="NF006122">
    <property type="entry name" value="PRK08266.1"/>
    <property type="match status" value="1"/>
</dbReference>
<dbReference type="PANTHER" id="PTHR18968">
    <property type="entry name" value="THIAMINE PYROPHOSPHATE ENZYMES"/>
    <property type="match status" value="1"/>
</dbReference>
<dbReference type="Proteomes" id="UP000275727">
    <property type="component" value="Chromosome"/>
</dbReference>
<sequence>MPVNAEAKVTEAAATMTGGAALVNGLIDHGIGTLFALPGVQIDPLFAALYDRSDEIRVVTSRHEQGAAYMAFGAARSTGKASAYAVVPGPGWLNASGALATAYGCNAPVVCLAGQIPSRSLGRGIGELHEVPDQLALARGLTKWAARADHPADAPRLLATAFCEARSGRPRPVHLEMATDVMAQEVPVGAAPVLTPWTPPVDPKAIERAVALASKAERPMILVGGGAQSASVEVTRLAERLHAPAVALRSGRGVVDESSWLAQGWLAGHALWADADLVIAIGTRLDFPFRHWGKDDRLAVIRIDVDPTEVARQFVPDVAIVADAAAAVSAILAELPAGLPRASRESKLRALKARSEADLDAQMGPQMAILRDLRAALPDDGFFVDELTQIGYASWSWFPTYGPRQYISSGYQGTLGYGFPTALGVKAANPDRAVLSISGDGGIMFAIQELASAVKYGLNTINIVFADNKFGNVQRIQRERYGGRVLGSDLHNPRFAELARDFGAIGVKCDDVARLGDLVAAHRDADRPVLIEVPVGDFPTPWSAIRRPPVRGQ</sequence>
<dbReference type="InterPro" id="IPR045229">
    <property type="entry name" value="TPP_enz"/>
</dbReference>
<evidence type="ECO:0000259" key="5">
    <source>
        <dbReference type="Pfam" id="PF02775"/>
    </source>
</evidence>
<dbReference type="PROSITE" id="PS00187">
    <property type="entry name" value="TPP_ENZYMES"/>
    <property type="match status" value="1"/>
</dbReference>
<comment type="similarity">
    <text evidence="1 3">Belongs to the TPP enzyme family.</text>
</comment>
<dbReference type="InterPro" id="IPR011766">
    <property type="entry name" value="TPP_enzyme_TPP-bd"/>
</dbReference>
<dbReference type="InterPro" id="IPR012000">
    <property type="entry name" value="Thiamin_PyroP_enz_cen_dom"/>
</dbReference>
<dbReference type="InterPro" id="IPR029061">
    <property type="entry name" value="THDP-binding"/>
</dbReference>
<dbReference type="CDD" id="cd00568">
    <property type="entry name" value="TPP_enzymes"/>
    <property type="match status" value="1"/>
</dbReference>
<evidence type="ECO:0000313" key="7">
    <source>
        <dbReference type="EMBL" id="BBE33278.1"/>
    </source>
</evidence>
<dbReference type="GO" id="GO:0009099">
    <property type="term" value="P:L-valine biosynthetic process"/>
    <property type="evidence" value="ECO:0007669"/>
    <property type="project" value="TreeGrafter"/>
</dbReference>
<reference evidence="7 8" key="1">
    <citation type="submission" date="2018-06" db="EMBL/GenBank/DDBJ databases">
        <title>Complete Genome Sequence of the Microcystin-Degrading Bacterium Sphingosinicella microcystinivorans Strain B-9.</title>
        <authorList>
            <person name="Jin H."/>
            <person name="Nishizawa T."/>
            <person name="Guo Y."/>
            <person name="Nishizawa A."/>
            <person name="Park H."/>
            <person name="Kato H."/>
            <person name="Tsuji K."/>
            <person name="Harada K."/>
        </authorList>
    </citation>
    <scope>NUCLEOTIDE SEQUENCE [LARGE SCALE GENOMIC DNA]</scope>
    <source>
        <strain evidence="7 8">B9</strain>
    </source>
</reference>
<dbReference type="GO" id="GO:0050660">
    <property type="term" value="F:flavin adenine dinucleotide binding"/>
    <property type="evidence" value="ECO:0007669"/>
    <property type="project" value="TreeGrafter"/>
</dbReference>
<dbReference type="SUPFAM" id="SSF52467">
    <property type="entry name" value="DHS-like NAD/FAD-binding domain"/>
    <property type="match status" value="1"/>
</dbReference>
<dbReference type="Pfam" id="PF00205">
    <property type="entry name" value="TPP_enzyme_M"/>
    <property type="match status" value="1"/>
</dbReference>
<proteinExistence type="inferred from homology"/>
<dbReference type="InterPro" id="IPR000399">
    <property type="entry name" value="TPP-bd_CS"/>
</dbReference>
<dbReference type="PANTHER" id="PTHR18968:SF167">
    <property type="entry name" value="ACETOLACTATE SYNTHASE LARGE SUBUNIT ILVB2-RELATED"/>
    <property type="match status" value="1"/>
</dbReference>
<evidence type="ECO:0000256" key="1">
    <source>
        <dbReference type="ARBA" id="ARBA00007812"/>
    </source>
</evidence>
<keyword evidence="2 3" id="KW-0786">Thiamine pyrophosphate</keyword>
<evidence type="ECO:0000256" key="2">
    <source>
        <dbReference type="ARBA" id="ARBA00023052"/>
    </source>
</evidence>
<dbReference type="Pfam" id="PF02775">
    <property type="entry name" value="TPP_enzyme_C"/>
    <property type="match status" value="1"/>
</dbReference>
<dbReference type="InterPro" id="IPR012001">
    <property type="entry name" value="Thiamin_PyroP_enz_TPP-bd_dom"/>
</dbReference>
<gene>
    <name evidence="7" type="ORF">SmB9_09360</name>
</gene>
<protein>
    <recommendedName>
        <fullName evidence="9">Acetolactate synthase-1/2/3 large subunit</fullName>
    </recommendedName>
</protein>